<gene>
    <name evidence="2" type="ORF">J3495_18045</name>
</gene>
<keyword evidence="1" id="KW-1133">Transmembrane helix</keyword>
<organism evidence="2 3">
    <name type="scientific">Flavobacterium geliluteum</name>
    <dbReference type="NCBI Taxonomy" id="2816120"/>
    <lineage>
        <taxon>Bacteria</taxon>
        <taxon>Pseudomonadati</taxon>
        <taxon>Bacteroidota</taxon>
        <taxon>Flavobacteriia</taxon>
        <taxon>Flavobacteriales</taxon>
        <taxon>Flavobacteriaceae</taxon>
        <taxon>Flavobacterium</taxon>
    </lineage>
</organism>
<name>A0A941B4X0_9FLAO</name>
<evidence type="ECO:0000256" key="1">
    <source>
        <dbReference type="SAM" id="Phobius"/>
    </source>
</evidence>
<dbReference type="AlphaFoldDB" id="A0A941B4X0"/>
<reference evidence="2 3" key="1">
    <citation type="submission" date="2021-03" db="EMBL/GenBank/DDBJ databases">
        <title>Flavobacterium Flabelliformis Sp. Nov. And Flavobacterium Geliluteum Sp. Nov., Two Novel Multidrug Resistant Psychrophilic Species Isolated From Antarctica.</title>
        <authorList>
            <person name="Kralova S."/>
            <person name="Busse H.J."/>
            <person name="Bezdicek M."/>
            <person name="Nykrynova M."/>
            <person name="Kroupova E."/>
            <person name="Krsek D."/>
            <person name="Sedlacek I."/>
        </authorList>
    </citation>
    <scope>NUCLEOTIDE SEQUENCE [LARGE SCALE GENOMIC DNA]</scope>
    <source>
        <strain evidence="2 3">P7388</strain>
    </source>
</reference>
<keyword evidence="3" id="KW-1185">Reference proteome</keyword>
<accession>A0A941B4X0</accession>
<protein>
    <submittedName>
        <fullName evidence="2">Uncharacterized protein</fullName>
    </submittedName>
</protein>
<keyword evidence="1" id="KW-0812">Transmembrane</keyword>
<dbReference type="Proteomes" id="UP000675047">
    <property type="component" value="Unassembled WGS sequence"/>
</dbReference>
<sequence>MLENIVIAVFGLMLLSACFFIGLFVGVGSALDIIDADHQRENDLDSFERTTSLMETRSIIEVCLHDIAEIRTISVECGCETTQLVCAECGKELEPPKTEC</sequence>
<keyword evidence="1" id="KW-0472">Membrane</keyword>
<proteinExistence type="predicted"/>
<feature type="transmembrane region" description="Helical" evidence="1">
    <location>
        <begin position="6"/>
        <end position="31"/>
    </location>
</feature>
<comment type="caution">
    <text evidence="2">The sequence shown here is derived from an EMBL/GenBank/DDBJ whole genome shotgun (WGS) entry which is preliminary data.</text>
</comment>
<dbReference type="EMBL" id="JAGFBV010000043">
    <property type="protein sequence ID" value="MBP4139978.1"/>
    <property type="molecule type" value="Genomic_DNA"/>
</dbReference>
<dbReference type="RefSeq" id="WP_210668214.1">
    <property type="nucleotide sequence ID" value="NZ_JAGFBV010000043.1"/>
</dbReference>
<evidence type="ECO:0000313" key="3">
    <source>
        <dbReference type="Proteomes" id="UP000675047"/>
    </source>
</evidence>
<evidence type="ECO:0000313" key="2">
    <source>
        <dbReference type="EMBL" id="MBP4139978.1"/>
    </source>
</evidence>